<feature type="compositionally biased region" description="Polar residues" evidence="3">
    <location>
        <begin position="237"/>
        <end position="247"/>
    </location>
</feature>
<dbReference type="InterPro" id="IPR007110">
    <property type="entry name" value="Ig-like_dom"/>
</dbReference>
<dbReference type="EMBL" id="JAOPHQ010002163">
    <property type="protein sequence ID" value="KAK0148048.1"/>
    <property type="molecule type" value="Genomic_DNA"/>
</dbReference>
<dbReference type="PANTHER" id="PTHR16675:SF237">
    <property type="entry name" value="MHC CLASS I ANTIGEN TRANSCRIPT VARIANT 1-RELATED"/>
    <property type="match status" value="1"/>
</dbReference>
<dbReference type="InterPro" id="IPR011161">
    <property type="entry name" value="MHC_I-like_Ag-recog"/>
</dbReference>
<dbReference type="InterPro" id="IPR001039">
    <property type="entry name" value="MHC_I_a_a1/a2"/>
</dbReference>
<evidence type="ECO:0000259" key="5">
    <source>
        <dbReference type="PROSITE" id="PS50835"/>
    </source>
</evidence>
<feature type="region of interest" description="Disordered" evidence="3">
    <location>
        <begin position="228"/>
        <end position="258"/>
    </location>
</feature>
<comment type="similarity">
    <text evidence="2">Belongs to the MHC class I family.</text>
</comment>
<evidence type="ECO:0000256" key="4">
    <source>
        <dbReference type="SAM" id="Phobius"/>
    </source>
</evidence>
<dbReference type="InterPro" id="IPR003597">
    <property type="entry name" value="Ig_C1-set"/>
</dbReference>
<dbReference type="Gene3D" id="3.30.500.10">
    <property type="entry name" value="MHC class I-like antigen recognition-like"/>
    <property type="match status" value="1"/>
</dbReference>
<evidence type="ECO:0000313" key="7">
    <source>
        <dbReference type="Proteomes" id="UP001174136"/>
    </source>
</evidence>
<keyword evidence="4" id="KW-0472">Membrane</keyword>
<evidence type="ECO:0000256" key="3">
    <source>
        <dbReference type="SAM" id="MobiDB-lite"/>
    </source>
</evidence>
<dbReference type="Gene3D" id="2.60.40.10">
    <property type="entry name" value="Immunoglobulins"/>
    <property type="match status" value="1"/>
</dbReference>
<dbReference type="GO" id="GO:0006955">
    <property type="term" value="P:immune response"/>
    <property type="evidence" value="ECO:0007669"/>
    <property type="project" value="TreeGrafter"/>
</dbReference>
<dbReference type="PANTHER" id="PTHR16675">
    <property type="entry name" value="MHC CLASS I-RELATED"/>
    <property type="match status" value="1"/>
</dbReference>
<dbReference type="InterPro" id="IPR011162">
    <property type="entry name" value="MHC_I/II-like_Ag-recog"/>
</dbReference>
<keyword evidence="1" id="KW-0325">Glycoprotein</keyword>
<name>A0AA47MWL7_MERPO</name>
<sequence>MYQVMYGCEWDDEDHTTDGYEQYGYDGEDYLAFDLKTLTWIAPTSKAFSTKQRWNQDRAYRERQKNYLTKVCVDWLKKHLAYGKSTLQRTERPEVSLLQRRPSSPVVCHATGFYPDRVVVFWRRDGEELYEHVDHGEVLPNPDGTFQVSVDLDLASVPQEDWRRYECVVQLKGIEDISTRLDPALVRTNWGKTGVKSDITTPIIIGCVVLLLAAVAAVGVFVYKKRNGSAKSRPAGSHSSSGTTEEQSPAPEAQPLTTYPPRARCPTCMSEYTWIKCIIWLTYVESSISSRSISYIRSLRRFLKTAQRRRDSERMKSATLRSTSRRLTLSDAVSSPLASAIIIILLFSTAAACCCCCCCCGLHVRLGGLHPSVPPSHSSASLGSMASEDRSSWWRWWRSSSFTSTMTLAGLWP</sequence>
<protein>
    <submittedName>
        <fullName evidence="6">Major histocompatibility complex class I-related gene protein</fullName>
    </submittedName>
</protein>
<keyword evidence="4" id="KW-0812">Transmembrane</keyword>
<dbReference type="SUPFAM" id="SSF48726">
    <property type="entry name" value="Immunoglobulin"/>
    <property type="match status" value="1"/>
</dbReference>
<dbReference type="PROSITE" id="PS50835">
    <property type="entry name" value="IG_LIKE"/>
    <property type="match status" value="1"/>
</dbReference>
<dbReference type="SUPFAM" id="SSF54452">
    <property type="entry name" value="MHC antigen-recognition domain"/>
    <property type="match status" value="1"/>
</dbReference>
<organism evidence="6 7">
    <name type="scientific">Merluccius polli</name>
    <name type="common">Benguela hake</name>
    <name type="synonym">Merluccius cadenati</name>
    <dbReference type="NCBI Taxonomy" id="89951"/>
    <lineage>
        <taxon>Eukaryota</taxon>
        <taxon>Metazoa</taxon>
        <taxon>Chordata</taxon>
        <taxon>Craniata</taxon>
        <taxon>Vertebrata</taxon>
        <taxon>Euteleostomi</taxon>
        <taxon>Actinopterygii</taxon>
        <taxon>Neopterygii</taxon>
        <taxon>Teleostei</taxon>
        <taxon>Neoteleostei</taxon>
        <taxon>Acanthomorphata</taxon>
        <taxon>Zeiogadaria</taxon>
        <taxon>Gadariae</taxon>
        <taxon>Gadiformes</taxon>
        <taxon>Gadoidei</taxon>
        <taxon>Merlucciidae</taxon>
        <taxon>Merluccius</taxon>
    </lineage>
</organism>
<dbReference type="InterPro" id="IPR013783">
    <property type="entry name" value="Ig-like_fold"/>
</dbReference>
<gene>
    <name evidence="6" type="primary">MR1_9</name>
    <name evidence="6" type="ORF">N1851_012248</name>
</gene>
<evidence type="ECO:0000256" key="2">
    <source>
        <dbReference type="RuleBase" id="RU004439"/>
    </source>
</evidence>
<dbReference type="Pfam" id="PF00129">
    <property type="entry name" value="MHC_I"/>
    <property type="match status" value="1"/>
</dbReference>
<dbReference type="AlphaFoldDB" id="A0AA47MWL7"/>
<evidence type="ECO:0000256" key="1">
    <source>
        <dbReference type="ARBA" id="ARBA00023180"/>
    </source>
</evidence>
<dbReference type="GO" id="GO:0009897">
    <property type="term" value="C:external side of plasma membrane"/>
    <property type="evidence" value="ECO:0007669"/>
    <property type="project" value="TreeGrafter"/>
</dbReference>
<feature type="domain" description="Ig-like" evidence="5">
    <location>
        <begin position="93"/>
        <end position="178"/>
    </location>
</feature>
<accession>A0AA47MWL7</accession>
<feature type="transmembrane region" description="Helical" evidence="4">
    <location>
        <begin position="203"/>
        <end position="223"/>
    </location>
</feature>
<evidence type="ECO:0000313" key="6">
    <source>
        <dbReference type="EMBL" id="KAK0148048.1"/>
    </source>
</evidence>
<proteinExistence type="inferred from homology"/>
<dbReference type="InterPro" id="IPR036179">
    <property type="entry name" value="Ig-like_dom_sf"/>
</dbReference>
<comment type="caution">
    <text evidence="6">The sequence shown here is derived from an EMBL/GenBank/DDBJ whole genome shotgun (WGS) entry which is preliminary data.</text>
</comment>
<dbReference type="Pfam" id="PF07654">
    <property type="entry name" value="C1-set"/>
    <property type="match status" value="1"/>
</dbReference>
<dbReference type="InterPro" id="IPR037055">
    <property type="entry name" value="MHC_I-like_Ag-recog_sf"/>
</dbReference>
<dbReference type="Proteomes" id="UP001174136">
    <property type="component" value="Unassembled WGS sequence"/>
</dbReference>
<keyword evidence="4" id="KW-1133">Transmembrane helix</keyword>
<keyword evidence="7" id="KW-1185">Reference proteome</keyword>
<reference evidence="6" key="1">
    <citation type="journal article" date="2023" name="Front. Mar. Sci.">
        <title>A new Merluccius polli reference genome to investigate the effects of global change in West African waters.</title>
        <authorList>
            <person name="Mateo J.L."/>
            <person name="Blanco-Fernandez C."/>
            <person name="Garcia-Vazquez E."/>
            <person name="Machado-Schiaffino G."/>
        </authorList>
    </citation>
    <scope>NUCLEOTIDE SEQUENCE</scope>
    <source>
        <strain evidence="6">C29</strain>
        <tissue evidence="6">Fin</tissue>
    </source>
</reference>
<dbReference type="SMART" id="SM00407">
    <property type="entry name" value="IGc1"/>
    <property type="match status" value="1"/>
</dbReference>
<dbReference type="GO" id="GO:0005615">
    <property type="term" value="C:extracellular space"/>
    <property type="evidence" value="ECO:0007669"/>
    <property type="project" value="TreeGrafter"/>
</dbReference>
<dbReference type="InterPro" id="IPR050208">
    <property type="entry name" value="MHC_class-I_related"/>
</dbReference>
<dbReference type="PRINTS" id="PR01638">
    <property type="entry name" value="MHCCLASSI"/>
</dbReference>